<dbReference type="AlphaFoldDB" id="A0A8D9F457"/>
<sequence>MASTMGYKRDAIRVKVVKYDGTQKSDCRKFSVDPQITSYEVLFSLLAKAFDVKKEFSICYRVIDDTGQETFLPLLSDYELDAAIHDASDPCLCLRIDFVDTFSSGMDQDVAECIQPETSLSLMSFTQTKVPLKLQGLIKNQVERTFSIFKGALSYMEEQSANMAALYYPPRAPLTDAEFRQFLDPVGQIIQSRELRTVIYYGGIEPSLRRVVWKHILNVYPEGMSGKERMEYTKRKSEEYFKMRDTWKELLKRGQMVGELAYVTGMVRKDVLRTDRHHVFYAGADDNCNVISLFNILTTYALNHPAVSYCQGMSDLASPLLVTMSNEAHAYICFCALMRRLGRNFLIDGITMTQRFQHLADGLEFYHPKFYEYLKSHQADDLLYCYRWLLLEMKREFAFNDALIMLEVMWASLPPCPPQTELPLYDVKFEPPADLPPTSPSPSPRENQYTKVCAIRRQTTSATSSPFKLNTSLEESALAQRRRQDNSSTTKIISTNGILKSSVAHGTIVGSHSVSNQQPLSSPHSNQHLFIIPGNHSVSSQQPLSSPQSMVQKLTQLTKDNIHRSLEKINSQGSEVSSMLSRQGSLRMSSAALNTTSTKIVRNLNEFLNFNKNHITCSSPLTNGDSTGGNASSGRDKLSKQISLDERNRREYCESGDGGKRRSSNYVGRNGETDYPNRIFEERDGNPFDGRSSNSGTNSSSAANSSTSPRTNPSNVNTSHNTTNHSSGTNPFQVITSNTISKPPLSHCQSITSDSSPYVNEDRVTSPSNIPLQAQSAARVRSPSTILQQTSNDLQCLSNQLQSCTGKLQTEYSQHSNDKYICLKSPGTLEKEIREVENTLAKKIEAIPETVNARIESSPEDDDSSEYYPMTSSITLELRQELENLNRHVLDEQPCIADDAESGFESGQTALEFQPHGPLHAHGQPHPYGPTKYSAADEIFIWENPLEEARDVATTLPDSVSQHSFVSNKSSFESDDMTQSYSSTTSGADSIQSTDEIREVAHVIQSRQTRVGLPPPNEFGGGNPFLMFLCISVLCQHSEHIMSHQMDYNEMAIYFDKMIRKHNVHKVLNEARKRYESYLCNYRQMSRQSPRV</sequence>
<dbReference type="SMART" id="SM00164">
    <property type="entry name" value="TBC"/>
    <property type="match status" value="1"/>
</dbReference>
<evidence type="ECO:0000313" key="4">
    <source>
        <dbReference type="EMBL" id="CAG6776262.1"/>
    </source>
</evidence>
<feature type="region of interest" description="Disordered" evidence="2">
    <location>
        <begin position="616"/>
        <end position="766"/>
    </location>
</feature>
<proteinExistence type="predicted"/>
<dbReference type="GO" id="GO:0005776">
    <property type="term" value="C:autophagosome"/>
    <property type="evidence" value="ECO:0007669"/>
    <property type="project" value="TreeGrafter"/>
</dbReference>
<dbReference type="CDD" id="cd05992">
    <property type="entry name" value="PB1"/>
    <property type="match status" value="1"/>
</dbReference>
<evidence type="ECO:0000256" key="1">
    <source>
        <dbReference type="ARBA" id="ARBA00022468"/>
    </source>
</evidence>
<dbReference type="Gene3D" id="1.10.472.80">
    <property type="entry name" value="Ypt/Rab-GAP domain of gyp1p, domain 3"/>
    <property type="match status" value="1"/>
</dbReference>
<feature type="compositionally biased region" description="Polar residues" evidence="2">
    <location>
        <begin position="616"/>
        <end position="633"/>
    </location>
</feature>
<dbReference type="PANTHER" id="PTHR22957:SF333">
    <property type="entry name" value="TBC1 DOMAIN FAMILY MEMBER 25"/>
    <property type="match status" value="1"/>
</dbReference>
<feature type="compositionally biased region" description="Polar residues" evidence="2">
    <location>
        <begin position="732"/>
        <end position="758"/>
    </location>
</feature>
<protein>
    <submittedName>
        <fullName evidence="4">TBC1 domain family member 25</fullName>
    </submittedName>
</protein>
<evidence type="ECO:0000259" key="3">
    <source>
        <dbReference type="PROSITE" id="PS50086"/>
    </source>
</evidence>
<feature type="compositionally biased region" description="Low complexity" evidence="2">
    <location>
        <begin position="692"/>
        <end position="731"/>
    </location>
</feature>
<feature type="compositionally biased region" description="Basic and acidic residues" evidence="2">
    <location>
        <begin position="634"/>
        <end position="660"/>
    </location>
</feature>
<evidence type="ECO:0000256" key="2">
    <source>
        <dbReference type="SAM" id="MobiDB-lite"/>
    </source>
</evidence>
<accession>A0A8D9F457</accession>
<organism evidence="4">
    <name type="scientific">Cacopsylla melanoneura</name>
    <dbReference type="NCBI Taxonomy" id="428564"/>
    <lineage>
        <taxon>Eukaryota</taxon>
        <taxon>Metazoa</taxon>
        <taxon>Ecdysozoa</taxon>
        <taxon>Arthropoda</taxon>
        <taxon>Hexapoda</taxon>
        <taxon>Insecta</taxon>
        <taxon>Pterygota</taxon>
        <taxon>Neoptera</taxon>
        <taxon>Paraneoptera</taxon>
        <taxon>Hemiptera</taxon>
        <taxon>Sternorrhyncha</taxon>
        <taxon>Psylloidea</taxon>
        <taxon>Psyllidae</taxon>
        <taxon>Psyllinae</taxon>
        <taxon>Cacopsylla</taxon>
    </lineage>
</organism>
<dbReference type="InterPro" id="IPR000195">
    <property type="entry name" value="Rab-GAP-TBC_dom"/>
</dbReference>
<dbReference type="PANTHER" id="PTHR22957">
    <property type="entry name" value="TBC1 DOMAIN FAMILY MEMBER GTPASE-ACTIVATING PROTEIN"/>
    <property type="match status" value="1"/>
</dbReference>
<dbReference type="InterPro" id="IPR035969">
    <property type="entry name" value="Rab-GAP_TBC_sf"/>
</dbReference>
<dbReference type="GO" id="GO:0005096">
    <property type="term" value="F:GTPase activator activity"/>
    <property type="evidence" value="ECO:0007669"/>
    <property type="project" value="UniProtKB-KW"/>
</dbReference>
<keyword evidence="1" id="KW-0343">GTPase activation</keyword>
<reference evidence="4" key="1">
    <citation type="submission" date="2021-05" db="EMBL/GenBank/DDBJ databases">
        <authorList>
            <person name="Alioto T."/>
            <person name="Alioto T."/>
            <person name="Gomez Garrido J."/>
        </authorList>
    </citation>
    <scope>NUCLEOTIDE SEQUENCE</scope>
</reference>
<dbReference type="EMBL" id="HBUF01601565">
    <property type="protein sequence ID" value="CAG6776262.1"/>
    <property type="molecule type" value="Transcribed_RNA"/>
</dbReference>
<dbReference type="Gene3D" id="1.10.8.270">
    <property type="entry name" value="putative rabgap domain of human tbc1 domain family member 14 like domains"/>
    <property type="match status" value="1"/>
</dbReference>
<dbReference type="Pfam" id="PF00566">
    <property type="entry name" value="RabGAP-TBC"/>
    <property type="match status" value="1"/>
</dbReference>
<dbReference type="FunFam" id="1.10.8.270:FF:000041">
    <property type="entry name" value="TBC1 domain family member 25"/>
    <property type="match status" value="1"/>
</dbReference>
<feature type="domain" description="Rab-GAP TBC" evidence="3">
    <location>
        <begin position="203"/>
        <end position="413"/>
    </location>
</feature>
<dbReference type="SUPFAM" id="SSF47923">
    <property type="entry name" value="Ypt/Rab-GAP domain of gyp1p"/>
    <property type="match status" value="2"/>
</dbReference>
<feature type="region of interest" description="Disordered" evidence="2">
    <location>
        <begin position="967"/>
        <end position="992"/>
    </location>
</feature>
<dbReference type="GO" id="GO:1901096">
    <property type="term" value="P:regulation of autophagosome maturation"/>
    <property type="evidence" value="ECO:0007669"/>
    <property type="project" value="TreeGrafter"/>
</dbReference>
<name>A0A8D9F457_9HEMI</name>
<dbReference type="PROSITE" id="PS50086">
    <property type="entry name" value="TBC_RABGAP"/>
    <property type="match status" value="1"/>
</dbReference>